<protein>
    <submittedName>
        <fullName evidence="2">Uncharacterized protein</fullName>
    </submittedName>
</protein>
<name>A0A8J6HCT3_TENMO</name>
<feature type="region of interest" description="Disordered" evidence="1">
    <location>
        <begin position="153"/>
        <end position="179"/>
    </location>
</feature>
<dbReference type="AlphaFoldDB" id="A0A8J6HCT3"/>
<evidence type="ECO:0000313" key="2">
    <source>
        <dbReference type="EMBL" id="KAH0812098.1"/>
    </source>
</evidence>
<proteinExistence type="predicted"/>
<accession>A0A8J6HCT3</accession>
<dbReference type="EMBL" id="JABDTM020026298">
    <property type="protein sequence ID" value="KAH0812098.1"/>
    <property type="molecule type" value="Genomic_DNA"/>
</dbReference>
<gene>
    <name evidence="2" type="ORF">GEV33_010695</name>
</gene>
<keyword evidence="3" id="KW-1185">Reference proteome</keyword>
<evidence type="ECO:0000256" key="1">
    <source>
        <dbReference type="SAM" id="MobiDB-lite"/>
    </source>
</evidence>
<feature type="compositionally biased region" description="Pro residues" evidence="1">
    <location>
        <begin position="157"/>
        <end position="167"/>
    </location>
</feature>
<sequence length="179" mass="19438">MALLRRIFDFRESPASIAQDGAHHFAFGRSRVLTPVPPDQVWVFFRSFPTPSHRGMPHITDKANAGSSINFLVPTTFFPTILTVPIPNLLVNVAAMAVESLSSPPPFGLRGGNEDENHKPVRFIDFEFYSDCTSRLNKSPPQSIHMQVVTLSQGPLNPVPQNGPPPAKSGGGVAASTRP</sequence>
<organism evidence="2 3">
    <name type="scientific">Tenebrio molitor</name>
    <name type="common">Yellow mealworm beetle</name>
    <dbReference type="NCBI Taxonomy" id="7067"/>
    <lineage>
        <taxon>Eukaryota</taxon>
        <taxon>Metazoa</taxon>
        <taxon>Ecdysozoa</taxon>
        <taxon>Arthropoda</taxon>
        <taxon>Hexapoda</taxon>
        <taxon>Insecta</taxon>
        <taxon>Pterygota</taxon>
        <taxon>Neoptera</taxon>
        <taxon>Endopterygota</taxon>
        <taxon>Coleoptera</taxon>
        <taxon>Polyphaga</taxon>
        <taxon>Cucujiformia</taxon>
        <taxon>Tenebrionidae</taxon>
        <taxon>Tenebrio</taxon>
    </lineage>
</organism>
<comment type="caution">
    <text evidence="2">The sequence shown here is derived from an EMBL/GenBank/DDBJ whole genome shotgun (WGS) entry which is preliminary data.</text>
</comment>
<reference evidence="2" key="2">
    <citation type="submission" date="2021-08" db="EMBL/GenBank/DDBJ databases">
        <authorList>
            <person name="Eriksson T."/>
        </authorList>
    </citation>
    <scope>NUCLEOTIDE SEQUENCE</scope>
    <source>
        <strain evidence="2">Stoneville</strain>
        <tissue evidence="2">Whole head</tissue>
    </source>
</reference>
<evidence type="ECO:0000313" key="3">
    <source>
        <dbReference type="Proteomes" id="UP000719412"/>
    </source>
</evidence>
<reference evidence="2" key="1">
    <citation type="journal article" date="2020" name="J Insects Food Feed">
        <title>The yellow mealworm (Tenebrio molitor) genome: a resource for the emerging insects as food and feed industry.</title>
        <authorList>
            <person name="Eriksson T."/>
            <person name="Andere A."/>
            <person name="Kelstrup H."/>
            <person name="Emery V."/>
            <person name="Picard C."/>
        </authorList>
    </citation>
    <scope>NUCLEOTIDE SEQUENCE</scope>
    <source>
        <strain evidence="2">Stoneville</strain>
        <tissue evidence="2">Whole head</tissue>
    </source>
</reference>
<dbReference type="Proteomes" id="UP000719412">
    <property type="component" value="Unassembled WGS sequence"/>
</dbReference>